<feature type="non-terminal residue" evidence="1">
    <location>
        <position position="58"/>
    </location>
</feature>
<dbReference type="OrthoDB" id="2431472at2759"/>
<dbReference type="EMBL" id="CAJVPZ010085304">
    <property type="protein sequence ID" value="CAG8811387.1"/>
    <property type="molecule type" value="Genomic_DNA"/>
</dbReference>
<dbReference type="AlphaFoldDB" id="A0A9N9P7D6"/>
<organism evidence="1 2">
    <name type="scientific">Racocetra fulgida</name>
    <dbReference type="NCBI Taxonomy" id="60492"/>
    <lineage>
        <taxon>Eukaryota</taxon>
        <taxon>Fungi</taxon>
        <taxon>Fungi incertae sedis</taxon>
        <taxon>Mucoromycota</taxon>
        <taxon>Glomeromycotina</taxon>
        <taxon>Glomeromycetes</taxon>
        <taxon>Diversisporales</taxon>
        <taxon>Gigasporaceae</taxon>
        <taxon>Racocetra</taxon>
    </lineage>
</organism>
<gene>
    <name evidence="1" type="ORF">RFULGI_LOCUS18788</name>
</gene>
<proteinExistence type="predicted"/>
<feature type="non-terminal residue" evidence="1">
    <location>
        <position position="1"/>
    </location>
</feature>
<evidence type="ECO:0000313" key="1">
    <source>
        <dbReference type="EMBL" id="CAG8811387.1"/>
    </source>
</evidence>
<comment type="caution">
    <text evidence="1">The sequence shown here is derived from an EMBL/GenBank/DDBJ whole genome shotgun (WGS) entry which is preliminary data.</text>
</comment>
<evidence type="ECO:0000313" key="2">
    <source>
        <dbReference type="Proteomes" id="UP000789396"/>
    </source>
</evidence>
<reference evidence="1" key="1">
    <citation type="submission" date="2021-06" db="EMBL/GenBank/DDBJ databases">
        <authorList>
            <person name="Kallberg Y."/>
            <person name="Tangrot J."/>
            <person name="Rosling A."/>
        </authorList>
    </citation>
    <scope>NUCLEOTIDE SEQUENCE</scope>
    <source>
        <strain evidence="1">IN212</strain>
    </source>
</reference>
<keyword evidence="2" id="KW-1185">Reference proteome</keyword>
<protein>
    <submittedName>
        <fullName evidence="1">12938_t:CDS:1</fullName>
    </submittedName>
</protein>
<sequence>LTVSRQKAVDKIRKAQDRQKAYYEKKNRLDAKLEPQNLGPYYIHDVLPNGVYKLRMIN</sequence>
<name>A0A9N9P7D6_9GLOM</name>
<accession>A0A9N9P7D6</accession>
<dbReference type="Proteomes" id="UP000789396">
    <property type="component" value="Unassembled WGS sequence"/>
</dbReference>